<evidence type="ECO:0000313" key="4">
    <source>
        <dbReference type="Proteomes" id="UP001306950"/>
    </source>
</evidence>
<dbReference type="InterPro" id="IPR027791">
    <property type="entry name" value="Galactosyl_T_C"/>
</dbReference>
<protein>
    <submittedName>
        <fullName evidence="3">Galactosyltransferase-related protein</fullName>
    </submittedName>
</protein>
<name>A0ABU7VRX2_9BACL</name>
<dbReference type="InterPro" id="IPR003859">
    <property type="entry name" value="Galactosyl_T"/>
</dbReference>
<dbReference type="Pfam" id="PF02709">
    <property type="entry name" value="Glyco_transf_7C"/>
    <property type="match status" value="1"/>
</dbReference>
<dbReference type="GO" id="GO:0016757">
    <property type="term" value="F:glycosyltransferase activity"/>
    <property type="evidence" value="ECO:0007669"/>
    <property type="project" value="UniProtKB-KW"/>
</dbReference>
<keyword evidence="1" id="KW-0808">Transferase</keyword>
<dbReference type="Gene3D" id="3.90.550.10">
    <property type="entry name" value="Spore Coat Polysaccharide Biosynthesis Protein SpsA, Chain A"/>
    <property type="match status" value="1"/>
</dbReference>
<keyword evidence="3" id="KW-0328">Glycosyltransferase</keyword>
<comment type="caution">
    <text evidence="3">The sequence shown here is derived from an EMBL/GenBank/DDBJ whole genome shotgun (WGS) entry which is preliminary data.</text>
</comment>
<evidence type="ECO:0000256" key="1">
    <source>
        <dbReference type="ARBA" id="ARBA00022679"/>
    </source>
</evidence>
<dbReference type="InterPro" id="IPR029044">
    <property type="entry name" value="Nucleotide-diphossugar_trans"/>
</dbReference>
<evidence type="ECO:0000259" key="2">
    <source>
        <dbReference type="Pfam" id="PF02709"/>
    </source>
</evidence>
<dbReference type="RefSeq" id="WP_331846179.1">
    <property type="nucleotide sequence ID" value="NZ_JAZHPZ010000003.1"/>
</dbReference>
<evidence type="ECO:0000313" key="3">
    <source>
        <dbReference type="EMBL" id="MEF2965956.1"/>
    </source>
</evidence>
<reference evidence="3 4" key="1">
    <citation type="submission" date="2024-02" db="EMBL/GenBank/DDBJ databases">
        <title>A nitrogen-fixing paenibacillus bacterium.</title>
        <authorList>
            <person name="Zhang W.L."/>
            <person name="Chen S.F."/>
        </authorList>
    </citation>
    <scope>NUCLEOTIDE SEQUENCE [LARGE SCALE GENOMIC DNA]</scope>
    <source>
        <strain evidence="3 4">M1</strain>
    </source>
</reference>
<feature type="domain" description="Galactosyltransferase C-terminal" evidence="2">
    <location>
        <begin position="132"/>
        <end position="169"/>
    </location>
</feature>
<keyword evidence="4" id="KW-1185">Reference proteome</keyword>
<accession>A0ABU7VRX2</accession>
<dbReference type="EMBL" id="JAZHPZ010000003">
    <property type="protein sequence ID" value="MEF2965956.1"/>
    <property type="molecule type" value="Genomic_DNA"/>
</dbReference>
<dbReference type="SUPFAM" id="SSF53448">
    <property type="entry name" value="Nucleotide-diphospho-sugar transferases"/>
    <property type="match status" value="1"/>
</dbReference>
<sequence>MFRDISVLIPYKPDQGPRDKAFGYVKRFYETYMPAAQLCIGEVDGEPFSRSQAINRAAAKAKGSVFVVVDNDIIYDPALLLRSIELLNEHQWVIPFTTIHRLSKGYSERLVLTGSGQWPLPEKPDTKTAGATYFVGGMNVLLRSSFEQVGGYDERFRGWGGEDEAFAYALDTLIGKHRRLEGELIHFWHPFVGPGGNPHYDDNYLLYRRYKNALSDPAAMLRLIQEKREAK</sequence>
<dbReference type="PRINTS" id="PR02050">
    <property type="entry name" value="B14GALTRFASE"/>
</dbReference>
<proteinExistence type="predicted"/>
<organism evidence="3 4">
    <name type="scientific">Paenibacillus haidiansis</name>
    <dbReference type="NCBI Taxonomy" id="1574488"/>
    <lineage>
        <taxon>Bacteria</taxon>
        <taxon>Bacillati</taxon>
        <taxon>Bacillota</taxon>
        <taxon>Bacilli</taxon>
        <taxon>Bacillales</taxon>
        <taxon>Paenibacillaceae</taxon>
        <taxon>Paenibacillus</taxon>
    </lineage>
</organism>
<dbReference type="Proteomes" id="UP001306950">
    <property type="component" value="Unassembled WGS sequence"/>
</dbReference>
<gene>
    <name evidence="3" type="ORF">V3851_08950</name>
</gene>